<evidence type="ECO:0000256" key="2">
    <source>
        <dbReference type="ARBA" id="ARBA00022599"/>
    </source>
</evidence>
<keyword evidence="3" id="KW-0677">Repeat</keyword>
<dbReference type="PANTHER" id="PTHR19305:SF22">
    <property type="entry name" value="SYNAPTOSOMAL-ASSOCIATED PROTEIN"/>
    <property type="match status" value="1"/>
</dbReference>
<organism evidence="10 11">
    <name type="scientific">Ilyodon furcidens</name>
    <name type="common">goldbreast splitfin</name>
    <dbReference type="NCBI Taxonomy" id="33524"/>
    <lineage>
        <taxon>Eukaryota</taxon>
        <taxon>Metazoa</taxon>
        <taxon>Chordata</taxon>
        <taxon>Craniata</taxon>
        <taxon>Vertebrata</taxon>
        <taxon>Euteleostomi</taxon>
        <taxon>Actinopterygii</taxon>
        <taxon>Neopterygii</taxon>
        <taxon>Teleostei</taxon>
        <taxon>Neoteleostei</taxon>
        <taxon>Acanthomorphata</taxon>
        <taxon>Ovalentaria</taxon>
        <taxon>Atherinomorphae</taxon>
        <taxon>Cyprinodontiformes</taxon>
        <taxon>Goodeidae</taxon>
        <taxon>Ilyodon</taxon>
    </lineage>
</organism>
<evidence type="ECO:0000313" key="10">
    <source>
        <dbReference type="EMBL" id="MEQ2240114.1"/>
    </source>
</evidence>
<dbReference type="SUPFAM" id="SSF58038">
    <property type="entry name" value="SNARE fusion complex"/>
    <property type="match status" value="2"/>
</dbReference>
<feature type="coiled-coil region" evidence="8">
    <location>
        <begin position="53"/>
        <end position="80"/>
    </location>
</feature>
<evidence type="ECO:0000256" key="5">
    <source>
        <dbReference type="ARBA" id="ARBA00023054"/>
    </source>
</evidence>
<keyword evidence="2" id="KW-0771">Synaptosome</keyword>
<comment type="similarity">
    <text evidence="1 7">Belongs to the SNAP-25 family.</text>
</comment>
<dbReference type="InterPro" id="IPR000727">
    <property type="entry name" value="T_SNARE_dom"/>
</dbReference>
<evidence type="ECO:0000256" key="6">
    <source>
        <dbReference type="ARBA" id="ARBA00034102"/>
    </source>
</evidence>
<dbReference type="SMART" id="SM00397">
    <property type="entry name" value="t_SNARE"/>
    <property type="match status" value="2"/>
</dbReference>
<keyword evidence="4" id="KW-0770">Synapse</keyword>
<dbReference type="CDD" id="cd15889">
    <property type="entry name" value="SNARE_SNAP25N_23N"/>
    <property type="match status" value="1"/>
</dbReference>
<dbReference type="PROSITE" id="PS50192">
    <property type="entry name" value="T_SNARE"/>
    <property type="match status" value="2"/>
</dbReference>
<evidence type="ECO:0000256" key="8">
    <source>
        <dbReference type="SAM" id="Coils"/>
    </source>
</evidence>
<dbReference type="Pfam" id="PF00835">
    <property type="entry name" value="SNAP-25"/>
    <property type="match status" value="1"/>
</dbReference>
<sequence length="212" mass="23728">MATSCDDPHVLTEQEELWGRANQVTDKSLEITRRMVPLMEKSKDVGIKTVVMLDEQREQIDRIERDLDRINSDMKEAEKNLTDLGKCCGLCSCEKLKAFEESGAFKAVWGAASQQNGAVSNQPPTSRVVDQREQMMMSGGYIRRVTDDAREDEMEENLTHVGNILGNLKSIALDISNELESQNDPLNRIGEKAKSNVGRIDAANKKANNLMK</sequence>
<dbReference type="InterPro" id="IPR000928">
    <property type="entry name" value="SNAP-25_dom"/>
</dbReference>
<reference evidence="10 11" key="1">
    <citation type="submission" date="2021-06" db="EMBL/GenBank/DDBJ databases">
        <authorList>
            <person name="Palmer J.M."/>
        </authorList>
    </citation>
    <scope>NUCLEOTIDE SEQUENCE [LARGE SCALE GENOMIC DNA]</scope>
    <source>
        <strain evidence="11">if_2019</strain>
        <tissue evidence="10">Muscle</tissue>
    </source>
</reference>
<evidence type="ECO:0000256" key="4">
    <source>
        <dbReference type="ARBA" id="ARBA00023018"/>
    </source>
</evidence>
<dbReference type="EMBL" id="JAHRIQ010058802">
    <property type="protein sequence ID" value="MEQ2240114.1"/>
    <property type="molecule type" value="Genomic_DNA"/>
</dbReference>
<keyword evidence="11" id="KW-1185">Reference proteome</keyword>
<evidence type="ECO:0000256" key="3">
    <source>
        <dbReference type="ARBA" id="ARBA00022737"/>
    </source>
</evidence>
<evidence type="ECO:0000256" key="1">
    <source>
        <dbReference type="ARBA" id="ARBA00009480"/>
    </source>
</evidence>
<dbReference type="Gene3D" id="1.20.5.110">
    <property type="match status" value="2"/>
</dbReference>
<accession>A0ABV0U568</accession>
<comment type="subcellular location">
    <subcellularLocation>
        <location evidence="6">Synapse</location>
        <location evidence="6">Synaptosome</location>
    </subcellularLocation>
</comment>
<protein>
    <recommendedName>
        <fullName evidence="7">Synaptosomal-associated protein</fullName>
    </recommendedName>
</protein>
<dbReference type="PANTHER" id="PTHR19305">
    <property type="entry name" value="SYNAPTOSOMAL ASSOCIATED PROTEIN"/>
    <property type="match status" value="1"/>
</dbReference>
<name>A0ABV0U568_9TELE</name>
<evidence type="ECO:0000313" key="11">
    <source>
        <dbReference type="Proteomes" id="UP001482620"/>
    </source>
</evidence>
<dbReference type="Proteomes" id="UP001482620">
    <property type="component" value="Unassembled WGS sequence"/>
</dbReference>
<proteinExistence type="inferred from homology"/>
<keyword evidence="5 8" id="KW-0175">Coiled coil</keyword>
<evidence type="ECO:0000256" key="7">
    <source>
        <dbReference type="RuleBase" id="RU003496"/>
    </source>
</evidence>
<feature type="domain" description="T-SNARE coiled-coil homology" evidence="9">
    <location>
        <begin position="22"/>
        <end position="84"/>
    </location>
</feature>
<evidence type="ECO:0000259" key="9">
    <source>
        <dbReference type="PROSITE" id="PS50192"/>
    </source>
</evidence>
<feature type="domain" description="T-SNARE coiled-coil homology" evidence="9">
    <location>
        <begin position="148"/>
        <end position="210"/>
    </location>
</feature>
<gene>
    <name evidence="10" type="primary">SNAP25</name>
    <name evidence="10" type="ORF">ILYODFUR_011542</name>
</gene>
<comment type="caution">
    <text evidence="10">The sequence shown here is derived from an EMBL/GenBank/DDBJ whole genome shotgun (WGS) entry which is preliminary data.</text>
</comment>